<feature type="region of interest" description="Disordered" evidence="4">
    <location>
        <begin position="16"/>
        <end position="37"/>
    </location>
</feature>
<dbReference type="GO" id="GO:0008270">
    <property type="term" value="F:zinc ion binding"/>
    <property type="evidence" value="ECO:0007669"/>
    <property type="project" value="UniProtKB-KW"/>
</dbReference>
<evidence type="ECO:0008006" key="11">
    <source>
        <dbReference type="Google" id="ProtNLM"/>
    </source>
</evidence>
<feature type="compositionally biased region" description="Low complexity" evidence="4">
    <location>
        <begin position="16"/>
        <end position="25"/>
    </location>
</feature>
<protein>
    <recommendedName>
        <fullName evidence="11">MULE transposase domain-containing protein</fullName>
    </recommendedName>
</protein>
<comment type="caution">
    <text evidence="7">The sequence shown here is derived from an EMBL/GenBank/DDBJ whole genome shotgun (WGS) entry which is preliminary data.</text>
</comment>
<feature type="compositionally biased region" description="Pro residues" evidence="4">
    <location>
        <begin position="144"/>
        <end position="177"/>
    </location>
</feature>
<evidence type="ECO:0000313" key="10">
    <source>
        <dbReference type="Proteomes" id="UP000663870"/>
    </source>
</evidence>
<feature type="domain" description="MULE transposase" evidence="6">
    <location>
        <begin position="550"/>
        <end position="645"/>
    </location>
</feature>
<accession>A0A814BGV2</accession>
<evidence type="ECO:0000313" key="7">
    <source>
        <dbReference type="EMBL" id="CAF0926666.1"/>
    </source>
</evidence>
<feature type="compositionally biased region" description="Polar residues" evidence="4">
    <location>
        <begin position="245"/>
        <end position="256"/>
    </location>
</feature>
<dbReference type="Gene3D" id="2.20.25.240">
    <property type="match status" value="1"/>
</dbReference>
<keyword evidence="2" id="KW-0863">Zinc-finger</keyword>
<evidence type="ECO:0000256" key="2">
    <source>
        <dbReference type="ARBA" id="ARBA00022771"/>
    </source>
</evidence>
<organism evidence="7 9">
    <name type="scientific">Rotaria sordida</name>
    <dbReference type="NCBI Taxonomy" id="392033"/>
    <lineage>
        <taxon>Eukaryota</taxon>
        <taxon>Metazoa</taxon>
        <taxon>Spiralia</taxon>
        <taxon>Gnathifera</taxon>
        <taxon>Rotifera</taxon>
        <taxon>Eurotatoria</taxon>
        <taxon>Bdelloidea</taxon>
        <taxon>Philodinida</taxon>
        <taxon>Philodinidae</taxon>
        <taxon>Rotaria</taxon>
    </lineage>
</organism>
<feature type="region of interest" description="Disordered" evidence="4">
    <location>
        <begin position="97"/>
        <end position="126"/>
    </location>
</feature>
<evidence type="ECO:0000259" key="6">
    <source>
        <dbReference type="Pfam" id="PF10551"/>
    </source>
</evidence>
<dbReference type="Pfam" id="PF10551">
    <property type="entry name" value="MULE"/>
    <property type="match status" value="1"/>
</dbReference>
<feature type="compositionally biased region" description="Low complexity" evidence="4">
    <location>
        <begin position="225"/>
        <end position="244"/>
    </location>
</feature>
<dbReference type="Pfam" id="PF04500">
    <property type="entry name" value="FLYWCH"/>
    <property type="match status" value="1"/>
</dbReference>
<keyword evidence="1" id="KW-0479">Metal-binding</keyword>
<evidence type="ECO:0000256" key="1">
    <source>
        <dbReference type="ARBA" id="ARBA00022723"/>
    </source>
</evidence>
<dbReference type="EMBL" id="CAJNOH010000174">
    <property type="protein sequence ID" value="CAF0926666.1"/>
    <property type="molecule type" value="Genomic_DNA"/>
</dbReference>
<reference evidence="7" key="1">
    <citation type="submission" date="2021-02" db="EMBL/GenBank/DDBJ databases">
        <authorList>
            <person name="Nowell W R."/>
        </authorList>
    </citation>
    <scope>NUCLEOTIDE SEQUENCE</scope>
</reference>
<feature type="compositionally biased region" description="Polar residues" evidence="4">
    <location>
        <begin position="105"/>
        <end position="126"/>
    </location>
</feature>
<evidence type="ECO:0000256" key="4">
    <source>
        <dbReference type="SAM" id="MobiDB-lite"/>
    </source>
</evidence>
<dbReference type="InterPro" id="IPR018289">
    <property type="entry name" value="MULE_transposase_dom"/>
</dbReference>
<evidence type="ECO:0000259" key="5">
    <source>
        <dbReference type="Pfam" id="PF04500"/>
    </source>
</evidence>
<feature type="region of interest" description="Disordered" evidence="4">
    <location>
        <begin position="203"/>
        <end position="297"/>
    </location>
</feature>
<dbReference type="Proteomes" id="UP000663854">
    <property type="component" value="Unassembled WGS sequence"/>
</dbReference>
<keyword evidence="10" id="KW-1185">Reference proteome</keyword>
<dbReference type="EMBL" id="CAJNOL010000805">
    <property type="protein sequence ID" value="CAF1204374.1"/>
    <property type="molecule type" value="Genomic_DNA"/>
</dbReference>
<proteinExistence type="predicted"/>
<feature type="region of interest" description="Disordered" evidence="4">
    <location>
        <begin position="142"/>
        <end position="183"/>
    </location>
</feature>
<evidence type="ECO:0000313" key="9">
    <source>
        <dbReference type="Proteomes" id="UP000663854"/>
    </source>
</evidence>
<keyword evidence="3" id="KW-0862">Zinc</keyword>
<evidence type="ECO:0000256" key="3">
    <source>
        <dbReference type="ARBA" id="ARBA00022833"/>
    </source>
</evidence>
<gene>
    <name evidence="8" type="ORF">JXQ802_LOCUS24605</name>
    <name evidence="7" type="ORF">PYM288_LOCUS10827</name>
</gene>
<name>A0A814BGV2_9BILA</name>
<evidence type="ECO:0000313" key="8">
    <source>
        <dbReference type="EMBL" id="CAF1204374.1"/>
    </source>
</evidence>
<dbReference type="AlphaFoldDB" id="A0A814BGV2"/>
<feature type="domain" description="FLYWCH-type" evidence="5">
    <location>
        <begin position="358"/>
        <end position="418"/>
    </location>
</feature>
<dbReference type="InterPro" id="IPR007588">
    <property type="entry name" value="Znf_FLYWCH"/>
</dbReference>
<dbReference type="Proteomes" id="UP000663870">
    <property type="component" value="Unassembled WGS sequence"/>
</dbReference>
<feature type="compositionally biased region" description="Polar residues" evidence="4">
    <location>
        <begin position="208"/>
        <end position="217"/>
    </location>
</feature>
<sequence>MFNIDNIVQCATSISSLSSNTSSSTPLYHPHPTRQNQTSSVFHIPSFASPLYNTPLPPQQHHHHSYPYQSYSQTLSQDEWSLIVSLRMMNNLSVLSPFQPPPSSAAHQQSGDVTSHQPSSSDQTGHQIQLSTYYATKAAAIHPYTPPSPLPITTTTPPPTTPPRTTTPPPTTPPRTTTPPTTTTPQQLLYVQQTQCPTTQTQQLLTTAASQPSTISAHTEPEQVSSSSQISSSRQMSSPPQIQSGHQNHSPMLQLQSHSSPASPPPAIISPVQQHQRKVSDQSISASPQQHQSTHPQTPTIFHYNQTITGPAVQLLDPTKPYELGDTIKIGGRTLESDALSMKYWCEDDMTVNEITTGRHIMNMAGYSYFVKNYGKNFTTWECEYRRKHRCSSIVIRSSDPTVKNYFRIYSIQGEHIHEPAPNNIEVRKFKHRIRERCRQELSSPRTIYEDELKKGKYSSEMLAVLPTFYNMQAQLYHIRQEHLPPSPTDPNFILHPAFTSTDQGERFLLYDSNNVQAPYAPAPSKVGRLIIYASDLQLNILSKSKRIGSDGTFETAAQITHQNYIIMGEYEEKHSVPLVFCLCEHMNYETYELIIQVLKTAVSSLKLDFQPTYWMSDYEAALTKAIKQELPNTKLLGCAFHYNQAIYRNIQTKGLQEAYQNVEVVRQMLRQIMALAFIPSDQIKIVYNDVIKPQLSNVPTRPTSLRHNLRNFLKYYESYWLTKIYKFCVFDQPTRTNNELEGYNNKMNVQLTAHPHLYRLIIWFEKEELLVQQLAMKVISDIPVHKRKRAPITVLIDNSLQSLWNSYKAGTLTPKALLLESSKWIARKA</sequence>
<feature type="compositionally biased region" description="Low complexity" evidence="4">
    <location>
        <begin position="287"/>
        <end position="297"/>
    </location>
</feature>